<accession>X0GYC9</accession>
<feature type="compositionally biased region" description="Polar residues" evidence="1">
    <location>
        <begin position="181"/>
        <end position="193"/>
    </location>
</feature>
<proteinExistence type="predicted"/>
<evidence type="ECO:0000313" key="2">
    <source>
        <dbReference type="EMBL" id="EXL64801.1"/>
    </source>
</evidence>
<gene>
    <name evidence="2" type="ORF">FOPG_18950</name>
</gene>
<dbReference type="EMBL" id="KK033889">
    <property type="protein sequence ID" value="EXL64801.1"/>
    <property type="molecule type" value="Genomic_DNA"/>
</dbReference>
<organism evidence="2">
    <name type="scientific">Fusarium oxysporum f. sp. conglutinans race 2 54008</name>
    <dbReference type="NCBI Taxonomy" id="1089457"/>
    <lineage>
        <taxon>Eukaryota</taxon>
        <taxon>Fungi</taxon>
        <taxon>Dikarya</taxon>
        <taxon>Ascomycota</taxon>
        <taxon>Pezizomycotina</taxon>
        <taxon>Sordariomycetes</taxon>
        <taxon>Hypocreomycetidae</taxon>
        <taxon>Hypocreales</taxon>
        <taxon>Nectriaceae</taxon>
        <taxon>Fusarium</taxon>
        <taxon>Fusarium oxysporum species complex</taxon>
    </lineage>
</organism>
<protein>
    <recommendedName>
        <fullName evidence="3">Zn(2)-C6 fungal-type domain-containing protein</fullName>
    </recommendedName>
</protein>
<dbReference type="HOGENOM" id="CLU_1326433_0_0_1"/>
<reference evidence="2" key="1">
    <citation type="submission" date="2011-11" db="EMBL/GenBank/DDBJ databases">
        <title>The Genome Sequence of Fusarium oxysporum PHW808.</title>
        <authorList>
            <consortium name="The Broad Institute Genome Sequencing Platform"/>
            <person name="Ma L.-J."/>
            <person name="Gale L.R."/>
            <person name="Schwartz D.C."/>
            <person name="Zhou S."/>
            <person name="Corby-Kistler H."/>
            <person name="Young S.K."/>
            <person name="Zeng Q."/>
            <person name="Gargeya S."/>
            <person name="Fitzgerald M."/>
            <person name="Haas B."/>
            <person name="Abouelleil A."/>
            <person name="Alvarado L."/>
            <person name="Arachchi H.M."/>
            <person name="Berlin A."/>
            <person name="Brown A."/>
            <person name="Chapman S.B."/>
            <person name="Chen Z."/>
            <person name="Dunbar C."/>
            <person name="Freedman E."/>
            <person name="Gearin G."/>
            <person name="Goldberg J."/>
            <person name="Griggs A."/>
            <person name="Gujja S."/>
            <person name="Heiman D."/>
            <person name="Howarth C."/>
            <person name="Larson L."/>
            <person name="Lui A."/>
            <person name="MacDonald P.J.P."/>
            <person name="Montmayeur A."/>
            <person name="Murphy C."/>
            <person name="Neiman D."/>
            <person name="Pearson M."/>
            <person name="Priest M."/>
            <person name="Roberts A."/>
            <person name="Saif S."/>
            <person name="Shea T."/>
            <person name="Shenoy N."/>
            <person name="Sisk P."/>
            <person name="Stolte C."/>
            <person name="Sykes S."/>
            <person name="Wortman J."/>
            <person name="Nusbaum C."/>
            <person name="Birren B."/>
        </authorList>
    </citation>
    <scope>NUCLEOTIDE SEQUENCE [LARGE SCALE GENOMIC DNA]</scope>
    <source>
        <strain evidence="2">54008</strain>
    </source>
</reference>
<dbReference type="OrthoDB" id="5401558at2759"/>
<dbReference type="AlphaFoldDB" id="X0GYC9"/>
<dbReference type="Proteomes" id="UP000030676">
    <property type="component" value="Unassembled WGS sequence"/>
</dbReference>
<reference evidence="2" key="2">
    <citation type="submission" date="2014-03" db="EMBL/GenBank/DDBJ databases">
        <title>The Genome Annotation of Fusarium oxysporum PHW808.</title>
        <authorList>
            <consortium name="The Broad Institute Genomics Platform"/>
            <person name="Ma L.-J."/>
            <person name="Corby-Kistler H."/>
            <person name="Broz K."/>
            <person name="Gale L.R."/>
            <person name="Jonkers W."/>
            <person name="O'Donnell K."/>
            <person name="Ploetz R."/>
            <person name="Steinberg C."/>
            <person name="Schwartz D.C."/>
            <person name="VanEtten H."/>
            <person name="Zhou S."/>
            <person name="Young S.K."/>
            <person name="Zeng Q."/>
            <person name="Gargeya S."/>
            <person name="Fitzgerald M."/>
            <person name="Abouelleil A."/>
            <person name="Alvarado L."/>
            <person name="Chapman S.B."/>
            <person name="Gainer-Dewar J."/>
            <person name="Goldberg J."/>
            <person name="Griggs A."/>
            <person name="Gujja S."/>
            <person name="Hansen M."/>
            <person name="Howarth C."/>
            <person name="Imamovic A."/>
            <person name="Ireland A."/>
            <person name="Larimer J."/>
            <person name="McCowan C."/>
            <person name="Murphy C."/>
            <person name="Pearson M."/>
            <person name="Poon T.W."/>
            <person name="Priest M."/>
            <person name="Roberts A."/>
            <person name="Saif S."/>
            <person name="Shea T."/>
            <person name="Sykes S."/>
            <person name="Wortman J."/>
            <person name="Nusbaum C."/>
            <person name="Birren B."/>
        </authorList>
    </citation>
    <scope>NUCLEOTIDE SEQUENCE</scope>
    <source>
        <strain evidence="2">54008</strain>
    </source>
</reference>
<feature type="region of interest" description="Disordered" evidence="1">
    <location>
        <begin position="177"/>
        <end position="207"/>
    </location>
</feature>
<evidence type="ECO:0008006" key="3">
    <source>
        <dbReference type="Google" id="ProtNLM"/>
    </source>
</evidence>
<name>X0GYC9_FUSOX</name>
<sequence>MLWRLDFANRCAVDVGIFHLSSRNLAPDLWPILLFYQTNEVPTMMTAVHHMSNNRMERNPIMPTAVSSPPFPVPPLPDGHPNYHHIPADVYENPPVGNDGAPQEIQSQRAAFVACAVVHCFDSQSGKCQNCARRNETCIFELKFSSNRAAAIPVSAFPGGIPPVTQLFGAYGQPLAPGTVPASSPPHSAVNKNPSRRSPAEFSNHSS</sequence>
<evidence type="ECO:0000256" key="1">
    <source>
        <dbReference type="SAM" id="MobiDB-lite"/>
    </source>
</evidence>